<keyword evidence="2" id="KW-1133">Transmembrane helix</keyword>
<evidence type="ECO:0000256" key="1">
    <source>
        <dbReference type="SAM" id="MobiDB-lite"/>
    </source>
</evidence>
<keyword evidence="2" id="KW-0472">Membrane</keyword>
<evidence type="ECO:0000256" key="2">
    <source>
        <dbReference type="SAM" id="Phobius"/>
    </source>
</evidence>
<dbReference type="RefSeq" id="WP_380321682.1">
    <property type="nucleotide sequence ID" value="NZ_JBHYPW010000015.1"/>
</dbReference>
<dbReference type="Proteomes" id="UP001599542">
    <property type="component" value="Unassembled WGS sequence"/>
</dbReference>
<evidence type="ECO:0000313" key="4">
    <source>
        <dbReference type="Proteomes" id="UP001599542"/>
    </source>
</evidence>
<feature type="transmembrane region" description="Helical" evidence="2">
    <location>
        <begin position="192"/>
        <end position="213"/>
    </location>
</feature>
<reference evidence="3 4" key="1">
    <citation type="submission" date="2024-09" db="EMBL/GenBank/DDBJ databases">
        <title>The Natural Products Discovery Center: Release of the First 8490 Sequenced Strains for Exploring Actinobacteria Biosynthetic Diversity.</title>
        <authorList>
            <person name="Kalkreuter E."/>
            <person name="Kautsar S.A."/>
            <person name="Yang D."/>
            <person name="Bader C.D."/>
            <person name="Teijaro C.N."/>
            <person name="Fluegel L."/>
            <person name="Davis C.M."/>
            <person name="Simpson J.R."/>
            <person name="Lauterbach L."/>
            <person name="Steele A.D."/>
            <person name="Gui C."/>
            <person name="Meng S."/>
            <person name="Li G."/>
            <person name="Viehrig K."/>
            <person name="Ye F."/>
            <person name="Su P."/>
            <person name="Kiefer A.F."/>
            <person name="Nichols A."/>
            <person name="Cepeda A.J."/>
            <person name="Yan W."/>
            <person name="Fan B."/>
            <person name="Jiang Y."/>
            <person name="Adhikari A."/>
            <person name="Zheng C.-J."/>
            <person name="Schuster L."/>
            <person name="Cowan T.M."/>
            <person name="Smanski M.J."/>
            <person name="Chevrette M.G."/>
            <person name="De Carvalho L.P.S."/>
            <person name="Shen B."/>
        </authorList>
    </citation>
    <scope>NUCLEOTIDE SEQUENCE [LARGE SCALE GENOMIC DNA]</scope>
    <source>
        <strain evidence="3 4">NPDC058753</strain>
    </source>
</reference>
<proteinExistence type="predicted"/>
<name>A0ABW6GH76_9ACTN</name>
<feature type="compositionally biased region" description="Basic and acidic residues" evidence="1">
    <location>
        <begin position="162"/>
        <end position="171"/>
    </location>
</feature>
<feature type="region of interest" description="Disordered" evidence="1">
    <location>
        <begin position="160"/>
        <end position="191"/>
    </location>
</feature>
<keyword evidence="2" id="KW-0812">Transmembrane</keyword>
<sequence>MDRCTWETRQMLQRILAGWFELAPVLPELEQHLAETTGYPVQVQPRPLSVSATRIAKFLAEDHRQPAAAIGHLHDWLVSVHGNQLRGDWVSFLALVQNAPGLAVDQRAELVAIADVLCFPPVPALRTDGRRLVEMATHARVIGSPALLLEELTLKEPQLAQHAREAAERVRTGPPPLDRQEEREPGPPGRPLVRAAVGLALLAAAGLAAVLLWPGGPAPLPARSAVWSDPTVDPGRTSTAEVDVPPGAARLKARLLLSDVNPDSGSCAELTARLGIDQHDSSDWRPPGAEVSLPVPAGLTRLHLTLELSETPGCTQKVDIQRVEFTR</sequence>
<dbReference type="EMBL" id="JBHYPX010000013">
    <property type="protein sequence ID" value="MFE1352095.1"/>
    <property type="molecule type" value="Genomic_DNA"/>
</dbReference>
<accession>A0ABW6GH76</accession>
<evidence type="ECO:0000313" key="3">
    <source>
        <dbReference type="EMBL" id="MFE1352095.1"/>
    </source>
</evidence>
<organism evidence="3 4">
    <name type="scientific">Kitasatospora phosalacinea</name>
    <dbReference type="NCBI Taxonomy" id="2065"/>
    <lineage>
        <taxon>Bacteria</taxon>
        <taxon>Bacillati</taxon>
        <taxon>Actinomycetota</taxon>
        <taxon>Actinomycetes</taxon>
        <taxon>Kitasatosporales</taxon>
        <taxon>Streptomycetaceae</taxon>
        <taxon>Kitasatospora</taxon>
    </lineage>
</organism>
<keyword evidence="4" id="KW-1185">Reference proteome</keyword>
<protein>
    <submittedName>
        <fullName evidence="3">Uncharacterized protein</fullName>
    </submittedName>
</protein>
<gene>
    <name evidence="3" type="ORF">ACFW6T_08925</name>
</gene>
<comment type="caution">
    <text evidence="3">The sequence shown here is derived from an EMBL/GenBank/DDBJ whole genome shotgun (WGS) entry which is preliminary data.</text>
</comment>